<gene>
    <name evidence="1" type="ORF">M9H77_12028</name>
</gene>
<proteinExistence type="predicted"/>
<organism evidence="1 2">
    <name type="scientific">Catharanthus roseus</name>
    <name type="common">Madagascar periwinkle</name>
    <name type="synonym">Vinca rosea</name>
    <dbReference type="NCBI Taxonomy" id="4058"/>
    <lineage>
        <taxon>Eukaryota</taxon>
        <taxon>Viridiplantae</taxon>
        <taxon>Streptophyta</taxon>
        <taxon>Embryophyta</taxon>
        <taxon>Tracheophyta</taxon>
        <taxon>Spermatophyta</taxon>
        <taxon>Magnoliopsida</taxon>
        <taxon>eudicotyledons</taxon>
        <taxon>Gunneridae</taxon>
        <taxon>Pentapetalae</taxon>
        <taxon>asterids</taxon>
        <taxon>lamiids</taxon>
        <taxon>Gentianales</taxon>
        <taxon>Apocynaceae</taxon>
        <taxon>Rauvolfioideae</taxon>
        <taxon>Vinceae</taxon>
        <taxon>Catharanthinae</taxon>
        <taxon>Catharanthus</taxon>
    </lineage>
</organism>
<keyword evidence="2" id="KW-1185">Reference proteome</keyword>
<evidence type="ECO:0000313" key="2">
    <source>
        <dbReference type="Proteomes" id="UP001060085"/>
    </source>
</evidence>
<comment type="caution">
    <text evidence="1">The sequence shown here is derived from an EMBL/GenBank/DDBJ whole genome shotgun (WGS) entry which is preliminary data.</text>
</comment>
<accession>A0ACC0BGC3</accession>
<protein>
    <submittedName>
        <fullName evidence="1">Uncharacterized protein</fullName>
    </submittedName>
</protein>
<dbReference type="EMBL" id="CM044703">
    <property type="protein sequence ID" value="KAI5671664.1"/>
    <property type="molecule type" value="Genomic_DNA"/>
</dbReference>
<name>A0ACC0BGC3_CATRO</name>
<reference evidence="2" key="1">
    <citation type="journal article" date="2023" name="Nat. Plants">
        <title>Single-cell RNA sequencing provides a high-resolution roadmap for understanding the multicellular compartmentation of specialized metabolism.</title>
        <authorList>
            <person name="Sun S."/>
            <person name="Shen X."/>
            <person name="Li Y."/>
            <person name="Li Y."/>
            <person name="Wang S."/>
            <person name="Li R."/>
            <person name="Zhang H."/>
            <person name="Shen G."/>
            <person name="Guo B."/>
            <person name="Wei J."/>
            <person name="Xu J."/>
            <person name="St-Pierre B."/>
            <person name="Chen S."/>
            <person name="Sun C."/>
        </authorList>
    </citation>
    <scope>NUCLEOTIDE SEQUENCE [LARGE SCALE GENOMIC DNA]</scope>
</reference>
<sequence>MRLMNMRCWWIILVWMMIIVMGCGGGRGDFAKDKAECQNQLVSLTSCLGFISGEGKEPSNTCCLKLIQNFNESRRCLCILIRDRNQPNLGFKVNATLALTLPFLCHIPANETQCLDYLQLDPQSPEAQIFQQFSNSTVRGIPATTSAGSVGNHEKKRLHFQMAAGISLCLVASSLLGSF</sequence>
<evidence type="ECO:0000313" key="1">
    <source>
        <dbReference type="EMBL" id="KAI5671664.1"/>
    </source>
</evidence>
<dbReference type="Proteomes" id="UP001060085">
    <property type="component" value="Linkage Group LG03"/>
</dbReference>